<dbReference type="OrthoDB" id="6244246at2759"/>
<keyword evidence="2" id="KW-1185">Reference proteome</keyword>
<evidence type="ECO:0000313" key="1">
    <source>
        <dbReference type="EMBL" id="VDM23319.1"/>
    </source>
</evidence>
<dbReference type="AlphaFoldDB" id="A0A0R3WSP0"/>
<dbReference type="WBParaSite" id="TTAC_0000378001-mRNA-1">
    <property type="protein sequence ID" value="TTAC_0000378001-mRNA-1"/>
    <property type="gene ID" value="TTAC_0000378001"/>
</dbReference>
<organism evidence="3">
    <name type="scientific">Hydatigena taeniaeformis</name>
    <name type="common">Feline tapeworm</name>
    <name type="synonym">Taenia taeniaeformis</name>
    <dbReference type="NCBI Taxonomy" id="6205"/>
    <lineage>
        <taxon>Eukaryota</taxon>
        <taxon>Metazoa</taxon>
        <taxon>Spiralia</taxon>
        <taxon>Lophotrochozoa</taxon>
        <taxon>Platyhelminthes</taxon>
        <taxon>Cestoda</taxon>
        <taxon>Eucestoda</taxon>
        <taxon>Cyclophyllidea</taxon>
        <taxon>Taeniidae</taxon>
        <taxon>Hydatigera</taxon>
    </lineage>
</organism>
<reference evidence="3" key="1">
    <citation type="submission" date="2017-02" db="UniProtKB">
        <authorList>
            <consortium name="WormBaseParasite"/>
        </authorList>
    </citation>
    <scope>IDENTIFICATION</scope>
</reference>
<sequence>MFKAKEVRFFASFRSSHWAQVYFYLSKVKYYFSQQASDLLCFIIEYLPFRSKIKHVISDFSKQSEVTEAAPLLVRLKQLETNELQQAIWNMRSAVSSKSSRSSGSSTSFVERSLSSDTSGIASLSGLSSTASLPTSPLPSSNSSFRTCLTVALHAAVECTCDINASVRHLALQTLSEVAQVIGLFDHTLLVNIIMTHMSFEPTILTYGCLEILLNVLVNLKSGKVSYSK</sequence>
<dbReference type="EMBL" id="UYWX01003005">
    <property type="protein sequence ID" value="VDM23319.1"/>
    <property type="molecule type" value="Genomic_DNA"/>
</dbReference>
<protein>
    <submittedName>
        <fullName evidence="3">HEAT repeat-containing protein 1</fullName>
    </submittedName>
</protein>
<reference evidence="1 2" key="2">
    <citation type="submission" date="2018-11" db="EMBL/GenBank/DDBJ databases">
        <authorList>
            <consortium name="Pathogen Informatics"/>
        </authorList>
    </citation>
    <scope>NUCLEOTIDE SEQUENCE [LARGE SCALE GENOMIC DNA]</scope>
</reference>
<gene>
    <name evidence="1" type="ORF">TTAC_LOCUS3765</name>
</gene>
<dbReference type="Proteomes" id="UP000274429">
    <property type="component" value="Unassembled WGS sequence"/>
</dbReference>
<accession>A0A0R3WSP0</accession>
<name>A0A0R3WSP0_HYDTA</name>
<proteinExistence type="predicted"/>
<evidence type="ECO:0000313" key="2">
    <source>
        <dbReference type="Proteomes" id="UP000274429"/>
    </source>
</evidence>
<evidence type="ECO:0000313" key="3">
    <source>
        <dbReference type="WBParaSite" id="TTAC_0000378001-mRNA-1"/>
    </source>
</evidence>